<proteinExistence type="inferred from homology"/>
<dbReference type="Pfam" id="PF13450">
    <property type="entry name" value="NAD_binding_8"/>
    <property type="match status" value="1"/>
</dbReference>
<dbReference type="Gene3D" id="3.50.50.60">
    <property type="entry name" value="FAD/NAD(P)-binding domain"/>
    <property type="match status" value="2"/>
</dbReference>
<dbReference type="GO" id="GO:0016491">
    <property type="term" value="F:oxidoreductase activity"/>
    <property type="evidence" value="ECO:0007669"/>
    <property type="project" value="InterPro"/>
</dbReference>
<accession>A0A8B7ZQK6</accession>
<dbReference type="OrthoDB" id="7777654at2759"/>
<evidence type="ECO:0000256" key="2">
    <source>
        <dbReference type="ARBA" id="ARBA00006046"/>
    </source>
</evidence>
<evidence type="ECO:0000313" key="8">
    <source>
        <dbReference type="RefSeq" id="XP_022107165.1"/>
    </source>
</evidence>
<evidence type="ECO:0000256" key="3">
    <source>
        <dbReference type="ARBA" id="ARBA00037217"/>
    </source>
</evidence>
<dbReference type="PANTHER" id="PTHR10668:SF103">
    <property type="entry name" value="PYRIDINE NUCLEOTIDE-DISULFIDE OXIDOREDUCTASE DOMAIN-CONTAINING PROTEIN 2"/>
    <property type="match status" value="1"/>
</dbReference>
<organism evidence="7 8">
    <name type="scientific">Acanthaster planci</name>
    <name type="common">Crown-of-thorns starfish</name>
    <dbReference type="NCBI Taxonomy" id="133434"/>
    <lineage>
        <taxon>Eukaryota</taxon>
        <taxon>Metazoa</taxon>
        <taxon>Echinodermata</taxon>
        <taxon>Eleutherozoa</taxon>
        <taxon>Asterozoa</taxon>
        <taxon>Asteroidea</taxon>
        <taxon>Valvatacea</taxon>
        <taxon>Valvatida</taxon>
        <taxon>Acanthasteridae</taxon>
        <taxon>Acanthaster</taxon>
    </lineage>
</organism>
<dbReference type="KEGG" id="aplc:110988179"/>
<evidence type="ECO:0000313" key="7">
    <source>
        <dbReference type="Proteomes" id="UP000694845"/>
    </source>
</evidence>
<comment type="subcellular location">
    <subcellularLocation>
        <location evidence="1">Mitochondrion matrix</location>
    </subcellularLocation>
</comment>
<comment type="function">
    <text evidence="3">Probable oxidoreductase that may play a role as regulator of mitochondrial function.</text>
</comment>
<dbReference type="AlphaFoldDB" id="A0A8B7ZQK6"/>
<protein>
    <recommendedName>
        <fullName evidence="5">Pyridine nucleotide-disulfide oxidoreductase domain-containing protein 2</fullName>
    </recommendedName>
</protein>
<comment type="subunit">
    <text evidence="4">Interacts with COX5B; this interaction may contribute to localize PYROXD2 to the inner face of the inner mitochondrial membrane.</text>
</comment>
<sequence>MMLNAVRAAFSQRMHVKPLISCSYHVTARRFSKSHARQGDPLAQEYDAVIIGAGHNGLTAAAYLQKAGLKTLVLERRHVTGGAAVTEEIVPGFKFSRCSYVLSLLRPDIYEDLELKRHGLKVHIRDSYAFTPLLEDPGPGGRPRSLLLSCDQNKTYEQIAQFSEKDAKRYFEYEHEMTAIAQALGPLIDAPPVELSAISNGTLRDRMDIWPGVKAILQTGKALGKNLPQFYELVTAPMEKILDRWFESEPLKATLATDSVIGAMVTPKTPGSGYVLIHHVMGEAEGIKGAWGYAEGGMGAVSRSIANAAEAHGATILTEKPVSTVLLDSDQRACGVVLEDGTEVRSKIVLSNATARITYLNLTPEEALPKEFIEEVQAIDYTSPVTKINVAMDRLPDFKASPSGKTKQPGPHHTCTIHLNCETTDLLEKAYQPCQTGHISDRPMIEMCIPSSLDQTIAPEGCHVLSLFTQYTPYHLADGKKWDEDAKNAYADKVFDCIEDYCSGFKSSVIGRDILPPPELERIFGLTGGNVFHSTMSLDQIYFARPVLSSTYRSPLPGLYLCGAGAHPGNLIHSNGELRAGLLYFSLFLCSKWICHCFFTLLIEHFSWCNVSGPALFCPACDVLKLQVPG</sequence>
<keyword evidence="7" id="KW-1185">Reference proteome</keyword>
<dbReference type="InterPro" id="IPR036188">
    <property type="entry name" value="FAD/NAD-bd_sf"/>
</dbReference>
<comment type="similarity">
    <text evidence="2">Belongs to the carotenoid/retinoid oxidoreductase family.</text>
</comment>
<evidence type="ECO:0000259" key="6">
    <source>
        <dbReference type="Pfam" id="PF01593"/>
    </source>
</evidence>
<dbReference type="PANTHER" id="PTHR10668">
    <property type="entry name" value="PHYTOENE DEHYDROGENASE"/>
    <property type="match status" value="1"/>
</dbReference>
<gene>
    <name evidence="8" type="primary">LOC110988179</name>
</gene>
<dbReference type="InterPro" id="IPR002937">
    <property type="entry name" value="Amino_oxidase"/>
</dbReference>
<name>A0A8B7ZQK6_ACAPL</name>
<evidence type="ECO:0000256" key="4">
    <source>
        <dbReference type="ARBA" id="ARBA00038825"/>
    </source>
</evidence>
<evidence type="ECO:0000256" key="5">
    <source>
        <dbReference type="ARBA" id="ARBA00040298"/>
    </source>
</evidence>
<dbReference type="Pfam" id="PF01593">
    <property type="entry name" value="Amino_oxidase"/>
    <property type="match status" value="1"/>
</dbReference>
<evidence type="ECO:0000256" key="1">
    <source>
        <dbReference type="ARBA" id="ARBA00004305"/>
    </source>
</evidence>
<dbReference type="GO" id="GO:0005759">
    <property type="term" value="C:mitochondrial matrix"/>
    <property type="evidence" value="ECO:0007669"/>
    <property type="project" value="UniProtKB-SubCell"/>
</dbReference>
<dbReference type="GeneID" id="110988179"/>
<feature type="domain" description="Amine oxidase" evidence="6">
    <location>
        <begin position="273"/>
        <end position="430"/>
    </location>
</feature>
<dbReference type="RefSeq" id="XP_022107165.1">
    <property type="nucleotide sequence ID" value="XM_022251473.1"/>
</dbReference>
<dbReference type="SUPFAM" id="SSF51905">
    <property type="entry name" value="FAD/NAD(P)-binding domain"/>
    <property type="match status" value="1"/>
</dbReference>
<dbReference type="Proteomes" id="UP000694845">
    <property type="component" value="Unplaced"/>
</dbReference>
<reference evidence="8" key="1">
    <citation type="submission" date="2025-08" db="UniProtKB">
        <authorList>
            <consortium name="RefSeq"/>
        </authorList>
    </citation>
    <scope>IDENTIFICATION</scope>
</reference>